<gene>
    <name evidence="9" type="ORF">D3877_09070</name>
</gene>
<dbReference type="InterPro" id="IPR049734">
    <property type="entry name" value="NudC-like_C"/>
</dbReference>
<dbReference type="SUPFAM" id="SSF55811">
    <property type="entry name" value="Nudix"/>
    <property type="match status" value="1"/>
</dbReference>
<evidence type="ECO:0000259" key="8">
    <source>
        <dbReference type="PROSITE" id="PS51462"/>
    </source>
</evidence>
<feature type="domain" description="Nudix hydrolase" evidence="8">
    <location>
        <begin position="171"/>
        <end position="295"/>
    </location>
</feature>
<comment type="cofactor">
    <cofactor evidence="1">
        <name>Mg(2+)</name>
        <dbReference type="ChEBI" id="CHEBI:18420"/>
    </cofactor>
</comment>
<dbReference type="InterPro" id="IPR020084">
    <property type="entry name" value="NUDIX_hydrolase_CS"/>
</dbReference>
<protein>
    <recommendedName>
        <fullName evidence="2">NAD(+) diphosphatase</fullName>
        <ecNumber evidence="2">3.6.1.22</ecNumber>
    </recommendedName>
</protein>
<organism evidence="9 10">
    <name type="scientific">Azospirillum cavernae</name>
    <dbReference type="NCBI Taxonomy" id="2320860"/>
    <lineage>
        <taxon>Bacteria</taxon>
        <taxon>Pseudomonadati</taxon>
        <taxon>Pseudomonadota</taxon>
        <taxon>Alphaproteobacteria</taxon>
        <taxon>Rhodospirillales</taxon>
        <taxon>Azospirillaceae</taxon>
        <taxon>Azospirillum</taxon>
    </lineage>
</organism>
<dbReference type="Proteomes" id="UP000283458">
    <property type="component" value="Unassembled WGS sequence"/>
</dbReference>
<evidence type="ECO:0000256" key="6">
    <source>
        <dbReference type="ARBA" id="ARBA00023027"/>
    </source>
</evidence>
<evidence type="ECO:0000313" key="10">
    <source>
        <dbReference type="Proteomes" id="UP000283458"/>
    </source>
</evidence>
<evidence type="ECO:0000256" key="4">
    <source>
        <dbReference type="ARBA" id="ARBA00022801"/>
    </source>
</evidence>
<evidence type="ECO:0000313" key="9">
    <source>
        <dbReference type="EMBL" id="RJF84644.1"/>
    </source>
</evidence>
<dbReference type="GO" id="GO:0019677">
    <property type="term" value="P:NAD+ catabolic process"/>
    <property type="evidence" value="ECO:0007669"/>
    <property type="project" value="TreeGrafter"/>
</dbReference>
<keyword evidence="10" id="KW-1185">Reference proteome</keyword>
<dbReference type="GO" id="GO:0035529">
    <property type="term" value="F:NADH pyrophosphatase activity"/>
    <property type="evidence" value="ECO:0007669"/>
    <property type="project" value="TreeGrafter"/>
</dbReference>
<dbReference type="GO" id="GO:0005829">
    <property type="term" value="C:cytosol"/>
    <property type="evidence" value="ECO:0007669"/>
    <property type="project" value="TreeGrafter"/>
</dbReference>
<reference evidence="9 10" key="1">
    <citation type="submission" date="2018-09" db="EMBL/GenBank/DDBJ databases">
        <authorList>
            <person name="Zhu H."/>
        </authorList>
    </citation>
    <scope>NUCLEOTIDE SEQUENCE [LARGE SCALE GENOMIC DNA]</scope>
    <source>
        <strain evidence="9 10">K2W22B-5</strain>
    </source>
</reference>
<dbReference type="NCBIfam" id="NF001299">
    <property type="entry name" value="PRK00241.1"/>
    <property type="match status" value="1"/>
</dbReference>
<dbReference type="InterPro" id="IPR015797">
    <property type="entry name" value="NUDIX_hydrolase-like_dom_sf"/>
</dbReference>
<proteinExistence type="inferred from homology"/>
<dbReference type="EMBL" id="QYUL01000001">
    <property type="protein sequence ID" value="RJF84644.1"/>
    <property type="molecule type" value="Genomic_DNA"/>
</dbReference>
<dbReference type="PANTHER" id="PTHR42904:SF8">
    <property type="entry name" value="NAD(+) DIPHOSPHATASE"/>
    <property type="match status" value="1"/>
</dbReference>
<dbReference type="Pfam" id="PF09297">
    <property type="entry name" value="Zn_ribbon_NUD"/>
    <property type="match status" value="1"/>
</dbReference>
<dbReference type="PROSITE" id="PS51462">
    <property type="entry name" value="NUDIX"/>
    <property type="match status" value="1"/>
</dbReference>
<comment type="caution">
    <text evidence="9">The sequence shown here is derived from an EMBL/GenBank/DDBJ whole genome shotgun (WGS) entry which is preliminary data.</text>
</comment>
<keyword evidence="6" id="KW-0520">NAD</keyword>
<keyword evidence="5" id="KW-0460">Magnesium</keyword>
<dbReference type="InterPro" id="IPR020476">
    <property type="entry name" value="Nudix_hydrolase"/>
</dbReference>
<dbReference type="InterPro" id="IPR050241">
    <property type="entry name" value="NAD-cap_RNA_hydrolase_NudC"/>
</dbReference>
<name>A0A418W3W8_9PROT</name>
<evidence type="ECO:0000256" key="3">
    <source>
        <dbReference type="ARBA" id="ARBA00022723"/>
    </source>
</evidence>
<dbReference type="Pfam" id="PF09296">
    <property type="entry name" value="NUDIX-like"/>
    <property type="match status" value="1"/>
</dbReference>
<dbReference type="RefSeq" id="WP_119830888.1">
    <property type="nucleotide sequence ID" value="NZ_QYUL01000001.1"/>
</dbReference>
<dbReference type="PRINTS" id="PR00502">
    <property type="entry name" value="NUDIXFAMILY"/>
</dbReference>
<keyword evidence="3" id="KW-0479">Metal-binding</keyword>
<sequence>MSDRPNVYAGVPLDRAAHRRKNEDWLKEAWRAPSTRLLPVWRSRSFVTGPADAVRAVLVPVDPGLDAVPIFLGLLTEGEQAGAAIFAIDLPGEESPESLPPLAGLGRFEDLRAVGPLMPEGEAAFCAYARGMAWWNARHRFCGVCGAPAASAEAGHVRVCTDPACATHHFPRTDPAVIMLVHDGADRMVLGRQKQFPPGVHSVLAGFVEPGESLEEAVAREVLEEVGLTVTDVRYRSAQPWPFPSSLMLGFTARATSFDIATDQDELESARWFDRAYLRDHTPSDDFRLARRDSIAHRLIREWIAEG</sequence>
<dbReference type="Gene3D" id="3.90.79.10">
    <property type="entry name" value="Nucleoside Triphosphate Pyrophosphohydrolase"/>
    <property type="match status" value="1"/>
</dbReference>
<dbReference type="EC" id="3.6.1.22" evidence="2"/>
<dbReference type="CDD" id="cd03429">
    <property type="entry name" value="NUDIX_NADH_pyrophosphatase_Nudt13"/>
    <property type="match status" value="1"/>
</dbReference>
<dbReference type="PANTHER" id="PTHR42904">
    <property type="entry name" value="NUDIX HYDROLASE, NUDC SUBFAMILY"/>
    <property type="match status" value="1"/>
</dbReference>
<evidence type="ECO:0000256" key="7">
    <source>
        <dbReference type="RuleBase" id="RU003476"/>
    </source>
</evidence>
<accession>A0A418W3W8</accession>
<dbReference type="PROSITE" id="PS00893">
    <property type="entry name" value="NUDIX_BOX"/>
    <property type="match status" value="1"/>
</dbReference>
<dbReference type="GO" id="GO:0046872">
    <property type="term" value="F:metal ion binding"/>
    <property type="evidence" value="ECO:0007669"/>
    <property type="project" value="UniProtKB-KW"/>
</dbReference>
<dbReference type="InterPro" id="IPR015375">
    <property type="entry name" value="NADH_PPase-like_N"/>
</dbReference>
<dbReference type="AlphaFoldDB" id="A0A418W3W8"/>
<evidence type="ECO:0000256" key="1">
    <source>
        <dbReference type="ARBA" id="ARBA00001946"/>
    </source>
</evidence>
<dbReference type="GO" id="GO:0006742">
    <property type="term" value="P:NADP+ catabolic process"/>
    <property type="evidence" value="ECO:0007669"/>
    <property type="project" value="TreeGrafter"/>
</dbReference>
<keyword evidence="4 7" id="KW-0378">Hydrolase</keyword>
<dbReference type="InterPro" id="IPR000086">
    <property type="entry name" value="NUDIX_hydrolase_dom"/>
</dbReference>
<evidence type="ECO:0000256" key="5">
    <source>
        <dbReference type="ARBA" id="ARBA00022842"/>
    </source>
</evidence>
<dbReference type="Pfam" id="PF00293">
    <property type="entry name" value="NUDIX"/>
    <property type="match status" value="1"/>
</dbReference>
<dbReference type="Gene3D" id="3.90.79.20">
    <property type="match status" value="1"/>
</dbReference>
<dbReference type="OrthoDB" id="9791656at2"/>
<comment type="similarity">
    <text evidence="7">Belongs to the Nudix hydrolase family.</text>
</comment>
<dbReference type="InterPro" id="IPR015376">
    <property type="entry name" value="Znr_NADH_PPase"/>
</dbReference>
<evidence type="ECO:0000256" key="2">
    <source>
        <dbReference type="ARBA" id="ARBA00012381"/>
    </source>
</evidence>